<reference evidence="9 10" key="1">
    <citation type="submission" date="2018-12" db="EMBL/GenBank/DDBJ databases">
        <authorList>
            <consortium name="Pathogen Informatics"/>
        </authorList>
    </citation>
    <scope>NUCLEOTIDE SEQUENCE [LARGE SCALE GENOMIC DNA]</scope>
    <source>
        <strain evidence="9 10">NCTC11214</strain>
    </source>
</reference>
<dbReference type="InterPro" id="IPR019796">
    <property type="entry name" value="G6P_DH_AS"/>
</dbReference>
<dbReference type="InterPro" id="IPR001282">
    <property type="entry name" value="G6P_DH"/>
</dbReference>
<evidence type="ECO:0000313" key="9">
    <source>
        <dbReference type="EMBL" id="VDZ62425.1"/>
    </source>
</evidence>
<dbReference type="Pfam" id="PF00479">
    <property type="entry name" value="G6PD_N"/>
    <property type="match status" value="1"/>
</dbReference>
<dbReference type="InterPro" id="IPR036291">
    <property type="entry name" value="NAD(P)-bd_dom_sf"/>
</dbReference>
<comment type="similarity">
    <text evidence="2">Belongs to the glucose-6-phosphate dehydrogenase family.</text>
</comment>
<protein>
    <submittedName>
        <fullName evidence="9">Glucose-6-phosphate 1-dehydrogenase</fullName>
        <ecNumber evidence="9">1.1.1.49</ecNumber>
    </submittedName>
</protein>
<dbReference type="PANTHER" id="PTHR23429:SF0">
    <property type="entry name" value="GLUCOSE-6-PHOSPHATE 1-DEHYDROGENASE"/>
    <property type="match status" value="1"/>
</dbReference>
<evidence type="ECO:0000256" key="5">
    <source>
        <dbReference type="ARBA" id="ARBA00023002"/>
    </source>
</evidence>
<dbReference type="GO" id="GO:0050661">
    <property type="term" value="F:NADP binding"/>
    <property type="evidence" value="ECO:0007669"/>
    <property type="project" value="InterPro"/>
</dbReference>
<keyword evidence="6" id="KW-0119">Carbohydrate metabolism</keyword>
<dbReference type="PROSITE" id="PS00069">
    <property type="entry name" value="G6P_DEHYDROGENASE"/>
    <property type="match status" value="1"/>
</dbReference>
<dbReference type="EC" id="1.1.1.49" evidence="9"/>
<dbReference type="Gene3D" id="3.30.360.10">
    <property type="entry name" value="Dihydrodipicolinate Reductase, domain 2"/>
    <property type="match status" value="1"/>
</dbReference>
<organism evidence="9 10">
    <name type="scientific">Serratia odorifera</name>
    <dbReference type="NCBI Taxonomy" id="618"/>
    <lineage>
        <taxon>Bacteria</taxon>
        <taxon>Pseudomonadati</taxon>
        <taxon>Pseudomonadota</taxon>
        <taxon>Gammaproteobacteria</taxon>
        <taxon>Enterobacterales</taxon>
        <taxon>Yersiniaceae</taxon>
        <taxon>Serratia</taxon>
    </lineage>
</organism>
<dbReference type="Proteomes" id="UP000281391">
    <property type="component" value="Chromosome"/>
</dbReference>
<gene>
    <name evidence="9" type="primary">zwf_1</name>
    <name evidence="9" type="ORF">NCTC11214_04101</name>
</gene>
<evidence type="ECO:0000256" key="2">
    <source>
        <dbReference type="ARBA" id="ARBA00009975"/>
    </source>
</evidence>
<evidence type="ECO:0000313" key="10">
    <source>
        <dbReference type="Proteomes" id="UP000281391"/>
    </source>
</evidence>
<dbReference type="GO" id="GO:0004345">
    <property type="term" value="F:glucose-6-phosphate dehydrogenase activity"/>
    <property type="evidence" value="ECO:0007669"/>
    <property type="project" value="UniProtKB-EC"/>
</dbReference>
<dbReference type="EMBL" id="LR134117">
    <property type="protein sequence ID" value="VDZ62425.1"/>
    <property type="molecule type" value="Genomic_DNA"/>
</dbReference>
<feature type="domain" description="Glucose-6-phosphate dehydrogenase NAD-binding" evidence="7">
    <location>
        <begin position="13"/>
        <end position="186"/>
    </location>
</feature>
<dbReference type="PRINTS" id="PR00079">
    <property type="entry name" value="G6PDHDRGNASE"/>
</dbReference>
<name>A0A447KXA9_SEROD</name>
<dbReference type="AlphaFoldDB" id="A0A447KXA9"/>
<evidence type="ECO:0000256" key="6">
    <source>
        <dbReference type="ARBA" id="ARBA00023277"/>
    </source>
</evidence>
<evidence type="ECO:0000256" key="1">
    <source>
        <dbReference type="ARBA" id="ARBA00004937"/>
    </source>
</evidence>
<dbReference type="UniPathway" id="UPA00115"/>
<keyword evidence="4" id="KW-0521">NADP</keyword>
<dbReference type="InterPro" id="IPR022674">
    <property type="entry name" value="G6P_DH_NAD-bd"/>
</dbReference>
<keyword evidence="5 9" id="KW-0560">Oxidoreductase</keyword>
<dbReference type="InterPro" id="IPR022675">
    <property type="entry name" value="G6P_DH_C"/>
</dbReference>
<dbReference type="GO" id="GO:0009051">
    <property type="term" value="P:pentose-phosphate shunt, oxidative branch"/>
    <property type="evidence" value="ECO:0007669"/>
    <property type="project" value="TreeGrafter"/>
</dbReference>
<dbReference type="KEGG" id="sof:NCTC11214_04101"/>
<dbReference type="PANTHER" id="PTHR23429">
    <property type="entry name" value="GLUCOSE-6-PHOSPHATE 1-DEHYDROGENASE G6PD"/>
    <property type="match status" value="1"/>
</dbReference>
<sequence length="313" mass="35233">MAVTSTAQACDLVIFGAKGDLARRKLLPSLYQLEKAGHIHPDTRIIGVGRAEWDKDTYVKVVKEALATFMKEELNEELWATLSARLDFCNLDVNDSKNFSKLGKMLDQKNRATINYFAMPPSTFGAICKGLGEAKLNAEPARVVMEKPLGTDLASSRVINDQVAEYFNECQVYRIDHYLGKETVLNLLALRFANSLFASNWDNRTIDHVQITVAEEVGIEGRWGYFDQAGQMRDMIQNHLLQVLTMIAMSPPADLTTDRIRDEKVKVLRSLRRIDQTNVRETTVRGQYTAGFVQGKKSAGLPGRRGSQQKQQY</sequence>
<dbReference type="NCBIfam" id="TIGR00871">
    <property type="entry name" value="zwf"/>
    <property type="match status" value="1"/>
</dbReference>
<evidence type="ECO:0000256" key="4">
    <source>
        <dbReference type="ARBA" id="ARBA00022857"/>
    </source>
</evidence>
<proteinExistence type="inferred from homology"/>
<evidence type="ECO:0000259" key="8">
    <source>
        <dbReference type="Pfam" id="PF02781"/>
    </source>
</evidence>
<dbReference type="Gene3D" id="3.40.50.720">
    <property type="entry name" value="NAD(P)-binding Rossmann-like Domain"/>
    <property type="match status" value="1"/>
</dbReference>
<evidence type="ECO:0000259" key="7">
    <source>
        <dbReference type="Pfam" id="PF00479"/>
    </source>
</evidence>
<dbReference type="Pfam" id="PF02781">
    <property type="entry name" value="G6PD_C"/>
    <property type="match status" value="1"/>
</dbReference>
<dbReference type="FunFam" id="3.40.50.720:FF:000079">
    <property type="entry name" value="Glucose-6-phosphate 1-dehydrogenase"/>
    <property type="match status" value="1"/>
</dbReference>
<evidence type="ECO:0000256" key="3">
    <source>
        <dbReference type="ARBA" id="ARBA00022526"/>
    </source>
</evidence>
<dbReference type="SUPFAM" id="SSF51735">
    <property type="entry name" value="NAD(P)-binding Rossmann-fold domains"/>
    <property type="match status" value="1"/>
</dbReference>
<dbReference type="GO" id="GO:0005829">
    <property type="term" value="C:cytosol"/>
    <property type="evidence" value="ECO:0007669"/>
    <property type="project" value="TreeGrafter"/>
</dbReference>
<feature type="domain" description="Glucose-6-phosphate dehydrogenase C-terminal" evidence="8">
    <location>
        <begin position="188"/>
        <end position="301"/>
    </location>
</feature>
<keyword evidence="3" id="KW-0313">Glucose metabolism</keyword>
<comment type="pathway">
    <text evidence="1">Carbohydrate degradation; pentose phosphate pathway; D-ribulose 5-phosphate from D-glucose 6-phosphate (oxidative stage): step 1/3.</text>
</comment>
<dbReference type="GO" id="GO:0006006">
    <property type="term" value="P:glucose metabolic process"/>
    <property type="evidence" value="ECO:0007669"/>
    <property type="project" value="UniProtKB-KW"/>
</dbReference>
<dbReference type="SUPFAM" id="SSF55347">
    <property type="entry name" value="Glyceraldehyde-3-phosphate dehydrogenase-like, C-terminal domain"/>
    <property type="match status" value="1"/>
</dbReference>
<accession>A0A447KXA9</accession>